<dbReference type="VEuPathDB" id="FungiDB:CAGL0K12430g"/>
<dbReference type="CDD" id="cd14939">
    <property type="entry name" value="7tmD_STE2"/>
    <property type="match status" value="1"/>
</dbReference>
<dbReference type="GO" id="GO:0004934">
    <property type="term" value="F:mating-type alpha-factor pheromone receptor activity"/>
    <property type="evidence" value="ECO:0007669"/>
    <property type="project" value="EnsemblFungi"/>
</dbReference>
<dbReference type="EMBL" id="LLZZ01000126">
    <property type="protein sequence ID" value="KTB02144.1"/>
    <property type="molecule type" value="Genomic_DNA"/>
</dbReference>
<reference evidence="1 2" key="1">
    <citation type="submission" date="2015-10" db="EMBL/GenBank/DDBJ databases">
        <title>Draft genomes sequences of Candida glabrata isolates 1A, 1B, 2A, 2B, 3A and 3B.</title>
        <authorList>
            <person name="Haavelsrud O.E."/>
            <person name="Gaustad P."/>
        </authorList>
    </citation>
    <scope>NUCLEOTIDE SEQUENCE [LARGE SCALE GENOMIC DNA]</scope>
    <source>
        <strain evidence="1">910700640</strain>
    </source>
</reference>
<dbReference type="Proteomes" id="UP000054886">
    <property type="component" value="Unassembled WGS sequence"/>
</dbReference>
<dbReference type="GO" id="GO:0000755">
    <property type="term" value="P:cytogamy"/>
    <property type="evidence" value="ECO:0007669"/>
    <property type="project" value="EnsemblFungi"/>
</dbReference>
<organism evidence="1 2">
    <name type="scientific">Candida glabrata</name>
    <name type="common">Yeast</name>
    <name type="synonym">Torulopsis glabrata</name>
    <dbReference type="NCBI Taxonomy" id="5478"/>
    <lineage>
        <taxon>Eukaryota</taxon>
        <taxon>Fungi</taxon>
        <taxon>Dikarya</taxon>
        <taxon>Ascomycota</taxon>
        <taxon>Saccharomycotina</taxon>
        <taxon>Saccharomycetes</taxon>
        <taxon>Saccharomycetales</taxon>
        <taxon>Saccharomycetaceae</taxon>
        <taxon>Nakaseomyces</taxon>
    </lineage>
</organism>
<sequence>MEMGYDPRMYNPRNEYLNFTSVYDVNDTIRFSTLDAIVKGLLRIAIVHGVRLGAVFMTLIIMFISSNTWKKPIFIINMVSLMLVMIHSALSFHYLLSNYSSISYILTGFPQLITSNNKRIQDAASIVQVLLVAAIEASLVFQIHVMFTIENIKLIREIVLSISIAMGLATVATYLAAAIKLIRGLHDEVMPQTHLIFNLSIILLASSINFMTFILVIKLFFAIRSRRYLGLRQFDAFHILLIMFCQSLLIPSVLYIIVYAVDSRSNQDYLIPIANLFVVLSLPLSSIWANTSNNSSRSPKYWKNSQTNKSNGSFVSSISVNSDSQNPLYKKIVRFTSKGDTTRSIVSDSTLAEVGKYSMQDVSNSNFECRDLDFEKVKHTCENFGRISETYSELSTLDTTALNETRLFWKQQSQCDK</sequence>
<gene>
    <name evidence="1" type="ORF">AO440_003774</name>
</gene>
<name>A0A0W0DD93_CANGB</name>
<dbReference type="PRINTS" id="PR00250">
    <property type="entry name" value="GPCRSTE2"/>
</dbReference>
<dbReference type="VEuPathDB" id="FungiDB:GWK60_K12177"/>
<dbReference type="Pfam" id="PF02116">
    <property type="entry name" value="STE2"/>
    <property type="match status" value="1"/>
</dbReference>
<dbReference type="InterPro" id="IPR027458">
    <property type="entry name" value="STE2_TM1-TM2_sf"/>
</dbReference>
<dbReference type="OrthoDB" id="5402633at2759"/>
<dbReference type="GO" id="GO:0038038">
    <property type="term" value="C:G protein-coupled receptor homodimeric complex"/>
    <property type="evidence" value="ECO:0007669"/>
    <property type="project" value="TreeGrafter"/>
</dbReference>
<evidence type="ECO:0000313" key="1">
    <source>
        <dbReference type="EMBL" id="KTB02144.1"/>
    </source>
</evidence>
<dbReference type="PANTHER" id="PTHR28009">
    <property type="entry name" value="PHEROMONE ALPHA FACTOR RECEPTOR"/>
    <property type="match status" value="1"/>
</dbReference>
<dbReference type="PANTHER" id="PTHR28009:SF1">
    <property type="entry name" value="PHEROMONE ALPHA FACTOR RECEPTOR"/>
    <property type="match status" value="1"/>
</dbReference>
<dbReference type="VEuPathDB" id="FungiDB:B1J91_K12430g"/>
<keyword evidence="1" id="KW-0675">Receptor</keyword>
<dbReference type="GO" id="GO:0000750">
    <property type="term" value="P:pheromone-dependent signal transduction involved in conjugation with cellular fusion"/>
    <property type="evidence" value="ECO:0007669"/>
    <property type="project" value="EnsemblFungi"/>
</dbReference>
<evidence type="ECO:0000313" key="2">
    <source>
        <dbReference type="Proteomes" id="UP000054886"/>
    </source>
</evidence>
<dbReference type="Gene3D" id="1.10.287.920">
    <property type="entry name" value="Pheromone alpha factor receptor"/>
    <property type="match status" value="1"/>
</dbReference>
<protein>
    <submittedName>
        <fullName evidence="1">Pheromone alpha factor receptor</fullName>
    </submittedName>
</protein>
<dbReference type="VEuPathDB" id="FungiDB:GW608_K12155"/>
<proteinExistence type="predicted"/>
<comment type="caution">
    <text evidence="1">The sequence shown here is derived from an EMBL/GenBank/DDBJ whole genome shotgun (WGS) entry which is preliminary data.</text>
</comment>
<accession>A0A0W0DD93</accession>
<dbReference type="AlphaFoldDB" id="A0A0W0DD93"/>
<dbReference type="InterPro" id="IPR000366">
    <property type="entry name" value="GPCR_STE2"/>
</dbReference>
<dbReference type="VEuPathDB" id="FungiDB:GVI51_K12265"/>